<evidence type="ECO:0000256" key="9">
    <source>
        <dbReference type="ARBA" id="ARBA00022960"/>
    </source>
</evidence>
<feature type="domain" description="Mur ligase central" evidence="17">
    <location>
        <begin position="109"/>
        <end position="289"/>
    </location>
</feature>
<protein>
    <recommendedName>
        <fullName evidence="3 14">UDP-N-acetylmuramate--L-alanine ligase</fullName>
        <ecNumber evidence="3 14">6.3.2.8</ecNumber>
    </recommendedName>
    <alternativeName>
        <fullName evidence="14">UDP-N-acetylmuramoyl-L-alanine synthetase</fullName>
    </alternativeName>
</protein>
<evidence type="ECO:0000256" key="1">
    <source>
        <dbReference type="ARBA" id="ARBA00004496"/>
    </source>
</evidence>
<dbReference type="PANTHER" id="PTHR43445">
    <property type="entry name" value="UDP-N-ACETYLMURAMATE--L-ALANINE LIGASE-RELATED"/>
    <property type="match status" value="1"/>
</dbReference>
<keyword evidence="5 14" id="KW-0436">Ligase</keyword>
<dbReference type="GO" id="GO:0008763">
    <property type="term" value="F:UDP-N-acetylmuramate-L-alanine ligase activity"/>
    <property type="evidence" value="ECO:0007669"/>
    <property type="project" value="UniProtKB-EC"/>
</dbReference>
<evidence type="ECO:0000259" key="15">
    <source>
        <dbReference type="Pfam" id="PF01225"/>
    </source>
</evidence>
<dbReference type="InterPro" id="IPR050061">
    <property type="entry name" value="MurCDEF_pg_biosynth"/>
</dbReference>
<accession>A0ABT9XDC2</accession>
<dbReference type="Pfam" id="PF08245">
    <property type="entry name" value="Mur_ligase_M"/>
    <property type="match status" value="1"/>
</dbReference>
<evidence type="ECO:0000256" key="12">
    <source>
        <dbReference type="ARBA" id="ARBA00023316"/>
    </source>
</evidence>
<keyword evidence="7 14" id="KW-0547">Nucleotide-binding</keyword>
<dbReference type="Pfam" id="PF02875">
    <property type="entry name" value="Mur_ligase_C"/>
    <property type="match status" value="1"/>
</dbReference>
<dbReference type="Gene3D" id="3.40.50.720">
    <property type="entry name" value="NAD(P)-binding Rossmann-like Domain"/>
    <property type="match status" value="1"/>
</dbReference>
<dbReference type="EMBL" id="JAUSTP010000001">
    <property type="protein sequence ID" value="MDQ0188301.1"/>
    <property type="molecule type" value="Genomic_DNA"/>
</dbReference>
<evidence type="ECO:0000313" key="18">
    <source>
        <dbReference type="EMBL" id="MDQ0188301.1"/>
    </source>
</evidence>
<dbReference type="RefSeq" id="WP_274455707.1">
    <property type="nucleotide sequence ID" value="NZ_CP067097.1"/>
</dbReference>
<evidence type="ECO:0000256" key="11">
    <source>
        <dbReference type="ARBA" id="ARBA00023306"/>
    </source>
</evidence>
<keyword evidence="6 14" id="KW-0132">Cell division</keyword>
<comment type="caution">
    <text evidence="18">The sequence shown here is derived from an EMBL/GenBank/DDBJ whole genome shotgun (WGS) entry which is preliminary data.</text>
</comment>
<evidence type="ECO:0000256" key="14">
    <source>
        <dbReference type="HAMAP-Rule" id="MF_00046"/>
    </source>
</evidence>
<keyword evidence="4 14" id="KW-0963">Cytoplasm</keyword>
<comment type="function">
    <text evidence="14">Cell wall formation.</text>
</comment>
<keyword evidence="9 14" id="KW-0133">Cell shape</keyword>
<evidence type="ECO:0000256" key="6">
    <source>
        <dbReference type="ARBA" id="ARBA00022618"/>
    </source>
</evidence>
<evidence type="ECO:0000256" key="8">
    <source>
        <dbReference type="ARBA" id="ARBA00022840"/>
    </source>
</evidence>
<reference evidence="18 19" key="1">
    <citation type="submission" date="2023-07" db="EMBL/GenBank/DDBJ databases">
        <title>Genomic Encyclopedia of Type Strains, Phase IV (KMG-IV): sequencing the most valuable type-strain genomes for metagenomic binning, comparative biology and taxonomic classification.</title>
        <authorList>
            <person name="Goeker M."/>
        </authorList>
    </citation>
    <scope>NUCLEOTIDE SEQUENCE [LARGE SCALE GENOMIC DNA]</scope>
    <source>
        <strain evidence="18 19">DSM 4006</strain>
    </source>
</reference>
<evidence type="ECO:0000256" key="13">
    <source>
        <dbReference type="ARBA" id="ARBA00047833"/>
    </source>
</evidence>
<feature type="domain" description="Mur ligase N-terminal catalytic" evidence="15">
    <location>
        <begin position="6"/>
        <end position="104"/>
    </location>
</feature>
<dbReference type="EC" id="6.3.2.8" evidence="3 14"/>
<keyword evidence="8 14" id="KW-0067">ATP-binding</keyword>
<evidence type="ECO:0000256" key="5">
    <source>
        <dbReference type="ARBA" id="ARBA00022598"/>
    </source>
</evidence>
<dbReference type="InterPro" id="IPR004101">
    <property type="entry name" value="Mur_ligase_C"/>
</dbReference>
<comment type="pathway">
    <text evidence="2 14">Cell wall biogenesis; peptidoglycan biosynthesis.</text>
</comment>
<dbReference type="SUPFAM" id="SSF53244">
    <property type="entry name" value="MurD-like peptide ligases, peptide-binding domain"/>
    <property type="match status" value="1"/>
</dbReference>
<dbReference type="PANTHER" id="PTHR43445:SF3">
    <property type="entry name" value="UDP-N-ACETYLMURAMATE--L-ALANINE LIGASE"/>
    <property type="match status" value="1"/>
</dbReference>
<dbReference type="Proteomes" id="UP001232973">
    <property type="component" value="Unassembled WGS sequence"/>
</dbReference>
<proteinExistence type="inferred from homology"/>
<evidence type="ECO:0000256" key="2">
    <source>
        <dbReference type="ARBA" id="ARBA00004752"/>
    </source>
</evidence>
<dbReference type="InterPro" id="IPR005758">
    <property type="entry name" value="UDP-N-AcMur_Ala_ligase_MurC"/>
</dbReference>
<keyword evidence="12 14" id="KW-0961">Cell wall biogenesis/degradation</keyword>
<organism evidence="18 19">
    <name type="scientific">Alicyclobacillus cycloheptanicus</name>
    <dbReference type="NCBI Taxonomy" id="1457"/>
    <lineage>
        <taxon>Bacteria</taxon>
        <taxon>Bacillati</taxon>
        <taxon>Bacillota</taxon>
        <taxon>Bacilli</taxon>
        <taxon>Bacillales</taxon>
        <taxon>Alicyclobacillaceae</taxon>
        <taxon>Alicyclobacillus</taxon>
    </lineage>
</organism>
<dbReference type="HAMAP" id="MF_00046">
    <property type="entry name" value="MurC"/>
    <property type="match status" value="1"/>
</dbReference>
<dbReference type="SUPFAM" id="SSF53623">
    <property type="entry name" value="MurD-like peptide ligases, catalytic domain"/>
    <property type="match status" value="1"/>
</dbReference>
<evidence type="ECO:0000256" key="4">
    <source>
        <dbReference type="ARBA" id="ARBA00022490"/>
    </source>
</evidence>
<keyword evidence="10 14" id="KW-0573">Peptidoglycan synthesis</keyword>
<feature type="domain" description="Mur ligase C-terminal" evidence="16">
    <location>
        <begin position="311"/>
        <end position="441"/>
    </location>
</feature>
<gene>
    <name evidence="14" type="primary">murC</name>
    <name evidence="18" type="ORF">J2S03_000105</name>
</gene>
<dbReference type="Pfam" id="PF01225">
    <property type="entry name" value="Mur_ligase"/>
    <property type="match status" value="1"/>
</dbReference>
<evidence type="ECO:0000256" key="10">
    <source>
        <dbReference type="ARBA" id="ARBA00022984"/>
    </source>
</evidence>
<name>A0ABT9XDC2_9BACL</name>
<comment type="similarity">
    <text evidence="14">Belongs to the MurCDEF family.</text>
</comment>
<dbReference type="Gene3D" id="3.90.190.20">
    <property type="entry name" value="Mur ligase, C-terminal domain"/>
    <property type="match status" value="1"/>
</dbReference>
<evidence type="ECO:0000313" key="19">
    <source>
        <dbReference type="Proteomes" id="UP001232973"/>
    </source>
</evidence>
<dbReference type="Gene3D" id="3.40.1190.10">
    <property type="entry name" value="Mur-like, catalytic domain"/>
    <property type="match status" value="1"/>
</dbReference>
<feature type="binding site" evidence="14">
    <location>
        <begin position="111"/>
        <end position="117"/>
    </location>
    <ligand>
        <name>ATP</name>
        <dbReference type="ChEBI" id="CHEBI:30616"/>
    </ligand>
</feature>
<dbReference type="InterPro" id="IPR036615">
    <property type="entry name" value="Mur_ligase_C_dom_sf"/>
</dbReference>
<evidence type="ECO:0000256" key="3">
    <source>
        <dbReference type="ARBA" id="ARBA00012211"/>
    </source>
</evidence>
<keyword evidence="11 14" id="KW-0131">Cell cycle</keyword>
<dbReference type="NCBIfam" id="TIGR01082">
    <property type="entry name" value="murC"/>
    <property type="match status" value="1"/>
</dbReference>
<sequence>MNQPQHVHFVGIGGYGMSAIARVMLDMGYRVSGSDVSSPELATRLQERGAKVFIGHSPAQVEGADMVVYSTAVPTDNVELEAARARQIPVLHRSEMLARLMADRTGIAVAGAHGKTTTTSMIAYVMERCGVDPTFVIGGVVSNIGDNAKAGAGQFVVAEADESDGSFLHYRPQIAVVTAIEADHLEYYDGKFENLKAAYAEFVRHIPADGLCIISAEDEHLRDIRGEAACQVFTFGIDAEADYMAKQVELLDRGSRSDIYFQGQRLGTLTLTVPGRHNIMNALAAIAVCRHAGLAFDEIVRELASFHGAKRRFQVISEVGDVLIIDDYAHHPTEISATIAAATTTGRRIVAVFQPQRYTRTYFLFDAFARAFRGADEVIIVDIYSPPGERQIEGVTAERLAEQIRVQSNPNVKFLRTKDDVFRYLLHTCRPGDLILTMGAGDIWQVAVRLGDALQDNQEHATM</sequence>
<evidence type="ECO:0000259" key="17">
    <source>
        <dbReference type="Pfam" id="PF08245"/>
    </source>
</evidence>
<evidence type="ECO:0000256" key="7">
    <source>
        <dbReference type="ARBA" id="ARBA00022741"/>
    </source>
</evidence>
<dbReference type="SUPFAM" id="SSF51984">
    <property type="entry name" value="MurCD N-terminal domain"/>
    <property type="match status" value="1"/>
</dbReference>
<dbReference type="InterPro" id="IPR013221">
    <property type="entry name" value="Mur_ligase_cen"/>
</dbReference>
<comment type="subcellular location">
    <subcellularLocation>
        <location evidence="1 14">Cytoplasm</location>
    </subcellularLocation>
</comment>
<keyword evidence="19" id="KW-1185">Reference proteome</keyword>
<comment type="catalytic activity">
    <reaction evidence="13 14">
        <text>UDP-N-acetyl-alpha-D-muramate + L-alanine + ATP = UDP-N-acetyl-alpha-D-muramoyl-L-alanine + ADP + phosphate + H(+)</text>
        <dbReference type="Rhea" id="RHEA:23372"/>
        <dbReference type="ChEBI" id="CHEBI:15378"/>
        <dbReference type="ChEBI" id="CHEBI:30616"/>
        <dbReference type="ChEBI" id="CHEBI:43474"/>
        <dbReference type="ChEBI" id="CHEBI:57972"/>
        <dbReference type="ChEBI" id="CHEBI:70757"/>
        <dbReference type="ChEBI" id="CHEBI:83898"/>
        <dbReference type="ChEBI" id="CHEBI:456216"/>
        <dbReference type="EC" id="6.3.2.8"/>
    </reaction>
</comment>
<evidence type="ECO:0000259" key="16">
    <source>
        <dbReference type="Pfam" id="PF02875"/>
    </source>
</evidence>
<dbReference type="InterPro" id="IPR000713">
    <property type="entry name" value="Mur_ligase_N"/>
</dbReference>
<dbReference type="InterPro" id="IPR036565">
    <property type="entry name" value="Mur-like_cat_sf"/>
</dbReference>